<accession>A0AA40DPW1</accession>
<reference evidence="1" key="1">
    <citation type="submission" date="2023-06" db="EMBL/GenBank/DDBJ databases">
        <title>Genome-scale phylogeny and comparative genomics of the fungal order Sordariales.</title>
        <authorList>
            <consortium name="Lawrence Berkeley National Laboratory"/>
            <person name="Hensen N."/>
            <person name="Bonometti L."/>
            <person name="Westerberg I."/>
            <person name="Brannstrom I.O."/>
            <person name="Guillou S."/>
            <person name="Cros-Aarteil S."/>
            <person name="Calhoun S."/>
            <person name="Haridas S."/>
            <person name="Kuo A."/>
            <person name="Mondo S."/>
            <person name="Pangilinan J."/>
            <person name="Riley R."/>
            <person name="LaButti K."/>
            <person name="Andreopoulos B."/>
            <person name="Lipzen A."/>
            <person name="Chen C."/>
            <person name="Yanf M."/>
            <person name="Daum C."/>
            <person name="Ng V."/>
            <person name="Clum A."/>
            <person name="Steindorff A."/>
            <person name="Ohm R."/>
            <person name="Martin F."/>
            <person name="Silar P."/>
            <person name="Natvig D."/>
            <person name="Lalanne C."/>
            <person name="Gautier V."/>
            <person name="Ament-velasquez S.L."/>
            <person name="Kruys A."/>
            <person name="Hutchinson M.I."/>
            <person name="Powell A.J."/>
            <person name="Barry K."/>
            <person name="Miller A.N."/>
            <person name="Grigoriev I.V."/>
            <person name="Debuchy R."/>
            <person name="Gladieux P."/>
            <person name="Thoren M.H."/>
            <person name="Johannesson H."/>
        </authorList>
    </citation>
    <scope>NUCLEOTIDE SEQUENCE</scope>
    <source>
        <strain evidence="1">SMH2392-1A</strain>
    </source>
</reference>
<comment type="caution">
    <text evidence="1">The sequence shown here is derived from an EMBL/GenBank/DDBJ whole genome shotgun (WGS) entry which is preliminary data.</text>
</comment>
<gene>
    <name evidence="1" type="ORF">B0T26DRAFT_393138</name>
</gene>
<sequence>MEPSHSTFIPLRFAEPLFCVCTYVAVFPCRPLPHSAHLTLYYITPQHTRYLRIIALPPRVRMDPMCACVLLGMEPRLLAVSASNAGEQLRTPSVRPDNSWPNRTNGPLTTHSVTYSAPCDCECVLLATDISQVLTQ</sequence>
<keyword evidence="2" id="KW-1185">Reference proteome</keyword>
<protein>
    <submittedName>
        <fullName evidence="1">Uncharacterized protein</fullName>
    </submittedName>
</protein>
<name>A0AA40DPW1_9PEZI</name>
<dbReference type="Proteomes" id="UP001172101">
    <property type="component" value="Unassembled WGS sequence"/>
</dbReference>
<evidence type="ECO:0000313" key="2">
    <source>
        <dbReference type="Proteomes" id="UP001172101"/>
    </source>
</evidence>
<evidence type="ECO:0000313" key="1">
    <source>
        <dbReference type="EMBL" id="KAK0709071.1"/>
    </source>
</evidence>
<dbReference type="RefSeq" id="XP_060292375.1">
    <property type="nucleotide sequence ID" value="XM_060434767.1"/>
</dbReference>
<organism evidence="1 2">
    <name type="scientific">Lasiosphaeria miniovina</name>
    <dbReference type="NCBI Taxonomy" id="1954250"/>
    <lineage>
        <taxon>Eukaryota</taxon>
        <taxon>Fungi</taxon>
        <taxon>Dikarya</taxon>
        <taxon>Ascomycota</taxon>
        <taxon>Pezizomycotina</taxon>
        <taxon>Sordariomycetes</taxon>
        <taxon>Sordariomycetidae</taxon>
        <taxon>Sordariales</taxon>
        <taxon>Lasiosphaeriaceae</taxon>
        <taxon>Lasiosphaeria</taxon>
    </lineage>
</organism>
<proteinExistence type="predicted"/>
<dbReference type="GeneID" id="85318037"/>
<dbReference type="EMBL" id="JAUIRO010000006">
    <property type="protein sequence ID" value="KAK0709071.1"/>
    <property type="molecule type" value="Genomic_DNA"/>
</dbReference>
<dbReference type="AlphaFoldDB" id="A0AA40DPW1"/>